<keyword evidence="4" id="KW-1185">Reference proteome</keyword>
<dbReference type="Proteomes" id="UP000327044">
    <property type="component" value="Unassembled WGS sequence"/>
</dbReference>
<feature type="region of interest" description="Disordered" evidence="1">
    <location>
        <begin position="169"/>
        <end position="201"/>
    </location>
</feature>
<feature type="signal peptide" evidence="2">
    <location>
        <begin position="1"/>
        <end position="20"/>
    </location>
</feature>
<dbReference type="InParanoid" id="A0A5N4A935"/>
<dbReference type="OrthoDB" id="6784809at2759"/>
<organism evidence="3 4">
    <name type="scientific">Photinus pyralis</name>
    <name type="common">Common eastern firefly</name>
    <name type="synonym">Lampyris pyralis</name>
    <dbReference type="NCBI Taxonomy" id="7054"/>
    <lineage>
        <taxon>Eukaryota</taxon>
        <taxon>Metazoa</taxon>
        <taxon>Ecdysozoa</taxon>
        <taxon>Arthropoda</taxon>
        <taxon>Hexapoda</taxon>
        <taxon>Insecta</taxon>
        <taxon>Pterygota</taxon>
        <taxon>Neoptera</taxon>
        <taxon>Endopterygota</taxon>
        <taxon>Coleoptera</taxon>
        <taxon>Polyphaga</taxon>
        <taxon>Elateriformia</taxon>
        <taxon>Elateroidea</taxon>
        <taxon>Lampyridae</taxon>
        <taxon>Lampyrinae</taxon>
        <taxon>Photinus</taxon>
    </lineage>
</organism>
<gene>
    <name evidence="3" type="ORF">PPYR_13455</name>
</gene>
<comment type="caution">
    <text evidence="3">The sequence shown here is derived from an EMBL/GenBank/DDBJ whole genome shotgun (WGS) entry which is preliminary data.</text>
</comment>
<reference evidence="3 4" key="1">
    <citation type="journal article" date="2018" name="Elife">
        <title>Firefly genomes illuminate parallel origins of bioluminescence in beetles.</title>
        <authorList>
            <person name="Fallon T.R."/>
            <person name="Lower S.E."/>
            <person name="Chang C.H."/>
            <person name="Bessho-Uehara M."/>
            <person name="Martin G.J."/>
            <person name="Bewick A.J."/>
            <person name="Behringer M."/>
            <person name="Debat H.J."/>
            <person name="Wong I."/>
            <person name="Day J.C."/>
            <person name="Suvorov A."/>
            <person name="Silva C.J."/>
            <person name="Stanger-Hall K.F."/>
            <person name="Hall D.W."/>
            <person name="Schmitz R.J."/>
            <person name="Nelson D.R."/>
            <person name="Lewis S.M."/>
            <person name="Shigenobu S."/>
            <person name="Bybee S.M."/>
            <person name="Larracuente A.M."/>
            <person name="Oba Y."/>
            <person name="Weng J.K."/>
        </authorList>
    </citation>
    <scope>NUCLEOTIDE SEQUENCE [LARGE SCALE GENOMIC DNA]</scope>
    <source>
        <strain evidence="3">1611_PpyrPB1</strain>
        <tissue evidence="3">Whole body</tissue>
    </source>
</reference>
<protein>
    <submittedName>
        <fullName evidence="3">Uncharacterized protein</fullName>
    </submittedName>
</protein>
<dbReference type="AlphaFoldDB" id="A0A5N4A935"/>
<evidence type="ECO:0000313" key="4">
    <source>
        <dbReference type="Proteomes" id="UP000327044"/>
    </source>
</evidence>
<evidence type="ECO:0000313" key="3">
    <source>
        <dbReference type="EMBL" id="KAB0793835.1"/>
    </source>
</evidence>
<feature type="region of interest" description="Disordered" evidence="1">
    <location>
        <begin position="98"/>
        <end position="125"/>
    </location>
</feature>
<feature type="compositionally biased region" description="Basic and acidic residues" evidence="1">
    <location>
        <begin position="98"/>
        <end position="113"/>
    </location>
</feature>
<feature type="chain" id="PRO_5024465117" evidence="2">
    <location>
        <begin position="21"/>
        <end position="700"/>
    </location>
</feature>
<name>A0A5N4A935_PHOPY</name>
<keyword evidence="2" id="KW-0732">Signal</keyword>
<accession>A0A5N4A935</accession>
<proteinExistence type="predicted"/>
<sequence length="700" mass="78675">MVTVILVAVAIAIAFHHTSGFHFEDHPDHFRDSPAQYFDENSDIVGGVLTHAHLHALKKQAKLRRFAKRAKLKSHLLFPLLLSPTPQEFVDDDIIYEEHSDGEPHPNDEHHTDYASPGPYQGDTPVSAWSDGPYYDYFRDAEPTHHTKKLFHGNPHGYPVVFHNYGPPPHLHEDFSSHSESQQFYHPPSHNAPHPHPNSNKQNTLILVPSTGGTFQISQVAGNNNGITQSQAARAVHETLLAPNPSLVAPSTFPLRGNREYWRAAAEPDQDNVGPSKRNKRQLNEYFYGFNPFQQAPCPHQAGYDPIVGAPNVVSVSRNRKIWQIPGPDEADISVVIKRSANKRKKRSLPFLRLLLDPNAQIDVPKTFARMGAIARHSVESKHQPVYHVTNAIGSVRDMFMSTLRVPPQDLFVPSQYSIVEKKHDSRRAVPNESDVYNKLGGMLRDSIRSAEDVAVHAGDFLHSARKVVSTSKHVVPRLVVSSLRVPAFQHKLHLPIVLTSRSHHENAEARHHSETDPNFVGVNHVMETLGIGRKDSRHAEDISETLEALDGAQRAVGARSLKEFLTHLKNTKPHGLKRSVDESTGQKPVLLQGVTRVFLANPDADLEMRDKRQVGEPFLGAINPEMFQRLFNASLDSVRQKISPPFHDGHLDEEDVDHRVGIGMEMGGALIEPFMGKLDMDEIYAYPYEDSYDDEYEYW</sequence>
<feature type="compositionally biased region" description="Low complexity" evidence="1">
    <location>
        <begin position="186"/>
        <end position="200"/>
    </location>
</feature>
<dbReference type="EMBL" id="VVIM01000009">
    <property type="protein sequence ID" value="KAB0793835.1"/>
    <property type="molecule type" value="Genomic_DNA"/>
</dbReference>
<evidence type="ECO:0000256" key="2">
    <source>
        <dbReference type="SAM" id="SignalP"/>
    </source>
</evidence>
<evidence type="ECO:0000256" key="1">
    <source>
        <dbReference type="SAM" id="MobiDB-lite"/>
    </source>
</evidence>